<dbReference type="AlphaFoldDB" id="A0A0A9C6P6"/>
<sequence>MLYFPQKKKLYAKLLAYLTSTK</sequence>
<dbReference type="EMBL" id="GBRH01230713">
    <property type="protein sequence ID" value="JAD67182.1"/>
    <property type="molecule type" value="Transcribed_RNA"/>
</dbReference>
<reference evidence="1" key="1">
    <citation type="submission" date="2014-09" db="EMBL/GenBank/DDBJ databases">
        <authorList>
            <person name="Magalhaes I.L.F."/>
            <person name="Oliveira U."/>
            <person name="Santos F.R."/>
            <person name="Vidigal T.H.D.A."/>
            <person name="Brescovit A.D."/>
            <person name="Santos A.J."/>
        </authorList>
    </citation>
    <scope>NUCLEOTIDE SEQUENCE</scope>
    <source>
        <tissue evidence="1">Shoot tissue taken approximately 20 cm above the soil surface</tissue>
    </source>
</reference>
<evidence type="ECO:0000313" key="1">
    <source>
        <dbReference type="EMBL" id="JAD67182.1"/>
    </source>
</evidence>
<accession>A0A0A9C6P6</accession>
<reference evidence="1" key="2">
    <citation type="journal article" date="2015" name="Data Brief">
        <title>Shoot transcriptome of the giant reed, Arundo donax.</title>
        <authorList>
            <person name="Barrero R.A."/>
            <person name="Guerrero F.D."/>
            <person name="Moolhuijzen P."/>
            <person name="Goolsby J.A."/>
            <person name="Tidwell J."/>
            <person name="Bellgard S.E."/>
            <person name="Bellgard M.I."/>
        </authorList>
    </citation>
    <scope>NUCLEOTIDE SEQUENCE</scope>
    <source>
        <tissue evidence="1">Shoot tissue taken approximately 20 cm above the soil surface</tissue>
    </source>
</reference>
<proteinExistence type="predicted"/>
<organism evidence="1">
    <name type="scientific">Arundo donax</name>
    <name type="common">Giant reed</name>
    <name type="synonym">Donax arundinaceus</name>
    <dbReference type="NCBI Taxonomy" id="35708"/>
    <lineage>
        <taxon>Eukaryota</taxon>
        <taxon>Viridiplantae</taxon>
        <taxon>Streptophyta</taxon>
        <taxon>Embryophyta</taxon>
        <taxon>Tracheophyta</taxon>
        <taxon>Spermatophyta</taxon>
        <taxon>Magnoliopsida</taxon>
        <taxon>Liliopsida</taxon>
        <taxon>Poales</taxon>
        <taxon>Poaceae</taxon>
        <taxon>PACMAD clade</taxon>
        <taxon>Arundinoideae</taxon>
        <taxon>Arundineae</taxon>
        <taxon>Arundo</taxon>
    </lineage>
</organism>
<name>A0A0A9C6P6_ARUDO</name>
<protein>
    <submittedName>
        <fullName evidence="1">Uncharacterized protein</fullName>
    </submittedName>
</protein>